<evidence type="ECO:0000259" key="2">
    <source>
        <dbReference type="Pfam" id="PF16201"/>
    </source>
</evidence>
<accession>A0A2V1AVJ3</accession>
<dbReference type="InterPro" id="IPR059018">
    <property type="entry name" value="HEAT_URB1"/>
</dbReference>
<dbReference type="InterPro" id="IPR013726">
    <property type="entry name" value="Mitofissin"/>
</dbReference>
<comment type="caution">
    <text evidence="4">The sequence shown here is derived from an EMBL/GenBank/DDBJ whole genome shotgun (WGS) entry which is preliminary data.</text>
</comment>
<dbReference type="Pfam" id="PF26140">
    <property type="entry name" value="HEAT_URB1"/>
    <property type="match status" value="1"/>
</dbReference>
<organism evidence="4 5">
    <name type="scientific">Candidozyma haemuli</name>
    <dbReference type="NCBI Taxonomy" id="45357"/>
    <lineage>
        <taxon>Eukaryota</taxon>
        <taxon>Fungi</taxon>
        <taxon>Dikarya</taxon>
        <taxon>Ascomycota</taxon>
        <taxon>Saccharomycotina</taxon>
        <taxon>Pichiomycetes</taxon>
        <taxon>Metschnikowiaceae</taxon>
        <taxon>Candidozyma</taxon>
    </lineage>
</organism>
<sequence length="1651" mass="186886">MSSKSKKSVYSTANIDSASLAELEVVSELGVYDDLAPLVSFVHKGLLMKTLQNFGHFTSATDISKIAQTMLRLAGILEVINFILHEASPTDATATQSRAKLEFLEQRERLTEFYTEILQNHLKHFYKIFSLRKPSAINPSLRVLSALVGYNSHALFSNFTDSFDFNHSSLMKLLIPTKDDFERKLITEKSMRLHFMNLYMAVAAKSSPVLRKALLTNFKIMNNFWKYMEMDRYEVLIAVIGFIDKSVLSEPLLRRISKCQILNENFIFKFSSLFSFVKPENDRAGDEDEDEFNRFKSSFTDLMNTLVTDQEKGITFPLNEFGSPITVHNKTFKINNKLIYTLLTALRPWESYTQLQYVMTIINHNTELVPPYMNWIVSSSGGYHDPSLSAYWVGHTLLYSEILKSDSLPAKFDFISLPPLSPASLVACLSFNNDLVKQFGLQLILLTLNKLARNKASQSLIDSVLSTLPPQASYIPLLSHENDLIKFTTTAIVKSYEQLAPSSSSSAVVSAVKENLAKLDLDNCSNRDLVLLDNYLSIQSNNDLKWWSKSPKGNSFFTSLLKLSNIEFLKPKTLAILSKLTSTSIVFNSSNLIDSPLYALIEACSTIINSSSADKLWNCLDETISRAVKTPYKYLDKSHLEYSDLSIFFVVLFEQFKFIPNYEKEKDLLAWLAKFVTDSVVLGESLEAVQNLSKSSGIPLTLNLKSIKPKENLTKKFDFAQQLYVFNRDVNNGVGDSKVFDHVSKLGNFLISLGSTDKALVEFISNPDHWFFGKVFTSATITETQTLAISLLAELFKQMEVDFSSTSLNTFFFDAANKQLPPSSQKLLSKFLWAFTDEQLTDLAAKVENEYLVVEVLKAIDERKIDFSPDLVSLDKLGHPEIKSVLVQFQPSASQLEAIIEDPQLHYLLDKTNDALISHILTKDNVDDELLYRLSSTSRAVIEKHQTRATELALSMKNWAWSIKIFALSPESFDLANVSELLLTGFENDTKVGFSNDFVKAVDAIARTNYSSIKSYQERFNVWFHKCMLYITKKFAESKELSNSFNGFLVSMESLLEVLENPWRMCPGSILNAQLEVFLGHAQWVNSEDCSRYANKLVFSSNSKGVAGDKLLQIYLNNQSLPLKKLPQEGDAALRFQSGLLIHKLFNVQSSKTSLNLLNQLIMLYLGSTRAEDLLLKDTLKVVESKINKSWVDQVTSWDFSEQLTQNEVELVGEERLIIKDKNTMVVALKKAFVMNSIAAPMRSVDVPVSQKYGDYVNLYDNCLKAPYKQTEYDPEFLLLVILNNDELVSEKEGIVTFSIRRLIESSIFQVIVSNLAHDKTREVSKILLHGMCKFIQNQENSYKDKTILLVYLSSILHTLRVADHQTPLVWNIIGSLAEVIINPGHFLYDRVCRYILTNPIFKAYEIPLYYGIANGSSNDDLEEDTYYKQVAWMIEQLIAGTKNGEDLNALRLKGVVEWALNLSNVDYVTGHLRHKLFHLIYQIQSIGGEGGDMLVTKFAGLSSMEAAKLVVPQTFSGEQLALNIDQIGARFGLLSQTKRLREWTSEDVGRALGKLTHYGVDLVLISIILAGIHRNTGLVFDTSHFSSVDVRNWFGKYLAFGEMCYDRTVSLLRVSGYFRQRNLVMDNILDKGKSYLKKQTGSDLDDFTRK</sequence>
<gene>
    <name evidence="4" type="ORF">CXQ85_000795</name>
</gene>
<dbReference type="RefSeq" id="XP_025342744.1">
    <property type="nucleotide sequence ID" value="XM_025484529.1"/>
</dbReference>
<keyword evidence="5" id="KW-1185">Reference proteome</keyword>
<dbReference type="PANTHER" id="PTHR28075:SF1">
    <property type="entry name" value="DUF1748-DOMAIN-CONTAINING PROTEIN"/>
    <property type="match status" value="1"/>
</dbReference>
<evidence type="ECO:0000259" key="3">
    <source>
        <dbReference type="Pfam" id="PF26140"/>
    </source>
</evidence>
<protein>
    <recommendedName>
        <fullName evidence="6">Nucleolar pre-ribosomal-associated protein 1</fullName>
    </recommendedName>
</protein>
<dbReference type="Pfam" id="PF16201">
    <property type="entry name" value="NopRA1"/>
    <property type="match status" value="1"/>
</dbReference>
<dbReference type="Pfam" id="PF08520">
    <property type="entry name" value="Mitofissin"/>
    <property type="match status" value="1"/>
</dbReference>
<name>A0A2V1AVJ3_9ASCO</name>
<evidence type="ECO:0000313" key="5">
    <source>
        <dbReference type="Proteomes" id="UP000244309"/>
    </source>
</evidence>
<dbReference type="Pfam" id="PF11707">
    <property type="entry name" value="Npa1"/>
    <property type="match status" value="1"/>
</dbReference>
<feature type="domain" description="URB1 N-terminal" evidence="1">
    <location>
        <begin position="76"/>
        <end position="395"/>
    </location>
</feature>
<feature type="domain" description="URB1 central HEAT repeat" evidence="3">
    <location>
        <begin position="542"/>
        <end position="722"/>
    </location>
</feature>
<evidence type="ECO:0000313" key="4">
    <source>
        <dbReference type="EMBL" id="PVH21804.1"/>
    </source>
</evidence>
<dbReference type="PANTHER" id="PTHR28075">
    <property type="entry name" value="CHROMOSOME 16, WHOLE GENOME SHOTGUN SEQUENCE"/>
    <property type="match status" value="1"/>
</dbReference>
<dbReference type="STRING" id="45357.A0A2V1AVJ3"/>
<proteinExistence type="predicted"/>
<dbReference type="EMBL" id="PKFO01000005">
    <property type="protein sequence ID" value="PVH21804.1"/>
    <property type="molecule type" value="Genomic_DNA"/>
</dbReference>
<dbReference type="OrthoDB" id="72892at2759"/>
<dbReference type="GeneID" id="37006127"/>
<dbReference type="VEuPathDB" id="FungiDB:CXQ85_000795"/>
<reference evidence="4 5" key="1">
    <citation type="submission" date="2017-12" db="EMBL/GenBank/DDBJ databases">
        <title>Genome Sequence of a Multidrug-Resistant Candida haemulonii Isolate from a Patient with Chronic Leg Ulcers in Israel.</title>
        <authorList>
            <person name="Chow N.A."/>
            <person name="Gade L."/>
            <person name="Batra D."/>
            <person name="Rowe L.A."/>
            <person name="Ben-Ami R."/>
            <person name="Loparev V.N."/>
            <person name="Litvintseva A.P."/>
        </authorList>
    </citation>
    <scope>NUCLEOTIDE SEQUENCE [LARGE SCALE GENOMIC DNA]</scope>
    <source>
        <strain evidence="4 5">B11899</strain>
    </source>
</reference>
<dbReference type="GO" id="GO:0005737">
    <property type="term" value="C:cytoplasm"/>
    <property type="evidence" value="ECO:0007669"/>
    <property type="project" value="TreeGrafter"/>
</dbReference>
<dbReference type="Proteomes" id="UP000244309">
    <property type="component" value="Unassembled WGS sequence"/>
</dbReference>
<dbReference type="InterPro" id="IPR021714">
    <property type="entry name" value="URB1_N"/>
</dbReference>
<evidence type="ECO:0000259" key="1">
    <source>
        <dbReference type="Pfam" id="PF11707"/>
    </source>
</evidence>
<dbReference type="InterPro" id="IPR032436">
    <property type="entry name" value="URB1_C"/>
</dbReference>
<feature type="domain" description="URB1 C-terminal" evidence="2">
    <location>
        <begin position="1310"/>
        <end position="1503"/>
    </location>
</feature>
<evidence type="ECO:0008006" key="6">
    <source>
        <dbReference type="Google" id="ProtNLM"/>
    </source>
</evidence>